<dbReference type="GO" id="GO:0005886">
    <property type="term" value="C:plasma membrane"/>
    <property type="evidence" value="ECO:0007669"/>
    <property type="project" value="UniProtKB-SubCell"/>
</dbReference>
<evidence type="ECO:0000256" key="8">
    <source>
        <dbReference type="ARBA" id="ARBA00023170"/>
    </source>
</evidence>
<evidence type="ECO:0000256" key="3">
    <source>
        <dbReference type="ARBA" id="ARBA00022475"/>
    </source>
</evidence>
<evidence type="ECO:0000256" key="4">
    <source>
        <dbReference type="ARBA" id="ARBA00022692"/>
    </source>
</evidence>
<keyword evidence="5" id="KW-0732">Signal</keyword>
<organism evidence="10 11">
    <name type="scientific">Oryza meyeriana var. granulata</name>
    <dbReference type="NCBI Taxonomy" id="110450"/>
    <lineage>
        <taxon>Eukaryota</taxon>
        <taxon>Viridiplantae</taxon>
        <taxon>Streptophyta</taxon>
        <taxon>Embryophyta</taxon>
        <taxon>Tracheophyta</taxon>
        <taxon>Spermatophyta</taxon>
        <taxon>Magnoliopsida</taxon>
        <taxon>Liliopsida</taxon>
        <taxon>Poales</taxon>
        <taxon>Poaceae</taxon>
        <taxon>BOP clade</taxon>
        <taxon>Oryzoideae</taxon>
        <taxon>Oryzeae</taxon>
        <taxon>Oryzinae</taxon>
        <taxon>Oryza</taxon>
        <taxon>Oryza meyeriana</taxon>
    </lineage>
</organism>
<evidence type="ECO:0000256" key="7">
    <source>
        <dbReference type="ARBA" id="ARBA00023136"/>
    </source>
</evidence>
<dbReference type="Gene3D" id="3.30.1490.310">
    <property type="match status" value="1"/>
</dbReference>
<protein>
    <recommendedName>
        <fullName evidence="12">Leucine-rich repeat-containing N-terminal plant-type domain-containing protein</fullName>
    </recommendedName>
</protein>
<evidence type="ECO:0000256" key="5">
    <source>
        <dbReference type="ARBA" id="ARBA00022729"/>
    </source>
</evidence>
<keyword evidence="4" id="KW-0812">Transmembrane</keyword>
<keyword evidence="6" id="KW-1133">Transmembrane helix</keyword>
<evidence type="ECO:0000256" key="6">
    <source>
        <dbReference type="ARBA" id="ARBA00022989"/>
    </source>
</evidence>
<dbReference type="Proteomes" id="UP000479710">
    <property type="component" value="Unassembled WGS sequence"/>
</dbReference>
<comment type="caution">
    <text evidence="10">The sequence shown here is derived from an EMBL/GenBank/DDBJ whole genome shotgun (WGS) entry which is preliminary data.</text>
</comment>
<evidence type="ECO:0000313" key="10">
    <source>
        <dbReference type="EMBL" id="KAF0916931.1"/>
    </source>
</evidence>
<dbReference type="EMBL" id="SPHZ02000005">
    <property type="protein sequence ID" value="KAF0916931.1"/>
    <property type="molecule type" value="Genomic_DNA"/>
</dbReference>
<keyword evidence="7" id="KW-0472">Membrane</keyword>
<evidence type="ECO:0000256" key="2">
    <source>
        <dbReference type="ARBA" id="ARBA00009592"/>
    </source>
</evidence>
<dbReference type="PANTHER" id="PTHR48052:SF5">
    <property type="entry name" value="MDIS1-INTERACTING RECEPTOR LIKE KINASE 2-LIKE"/>
    <property type="match status" value="1"/>
</dbReference>
<evidence type="ECO:0000256" key="9">
    <source>
        <dbReference type="ARBA" id="ARBA00023180"/>
    </source>
</evidence>
<evidence type="ECO:0000256" key="1">
    <source>
        <dbReference type="ARBA" id="ARBA00004251"/>
    </source>
</evidence>
<dbReference type="GO" id="GO:0004674">
    <property type="term" value="F:protein serine/threonine kinase activity"/>
    <property type="evidence" value="ECO:0007669"/>
    <property type="project" value="UniProtKB-KW"/>
</dbReference>
<keyword evidence="11" id="KW-1185">Reference proteome</keyword>
<dbReference type="Pfam" id="PF13855">
    <property type="entry name" value="LRR_8"/>
    <property type="match status" value="1"/>
</dbReference>
<gene>
    <name evidence="10" type="ORF">E2562_015105</name>
</gene>
<dbReference type="Gene3D" id="3.80.10.10">
    <property type="entry name" value="Ribonuclease Inhibitor"/>
    <property type="match status" value="1"/>
</dbReference>
<comment type="similarity">
    <text evidence="2">Belongs to the RLP family.</text>
</comment>
<sequence length="126" mass="14093">MGIRPNDLSRMPTRQACNFTQMYALGNMYYLMVMNLSHNLLSGAIPDELAGDKKLAVLDLSHNKLEGPVPNSFSTLLLSEINLSNNRQNALIISLCRRKKSKAHIANADLQHEKVFSFWNFDGGDA</sequence>
<keyword evidence="3" id="KW-1003">Cell membrane</keyword>
<dbReference type="InterPro" id="IPR001611">
    <property type="entry name" value="Leu-rich_rpt"/>
</dbReference>
<dbReference type="InterPro" id="IPR032675">
    <property type="entry name" value="LRR_dom_sf"/>
</dbReference>
<evidence type="ECO:0008006" key="12">
    <source>
        <dbReference type="Google" id="ProtNLM"/>
    </source>
</evidence>
<name>A0A6G1DX02_9ORYZ</name>
<dbReference type="SUPFAM" id="SSF52058">
    <property type="entry name" value="L domain-like"/>
    <property type="match status" value="1"/>
</dbReference>
<comment type="subcellular location">
    <subcellularLocation>
        <location evidence="1">Cell membrane</location>
        <topology evidence="1">Single-pass type I membrane protein</topology>
    </subcellularLocation>
</comment>
<accession>A0A6G1DX02</accession>
<dbReference type="AlphaFoldDB" id="A0A6G1DX02"/>
<keyword evidence="8" id="KW-0675">Receptor</keyword>
<reference evidence="10 11" key="1">
    <citation type="submission" date="2019-11" db="EMBL/GenBank/DDBJ databases">
        <title>Whole genome sequence of Oryza granulata.</title>
        <authorList>
            <person name="Li W."/>
        </authorList>
    </citation>
    <scope>NUCLEOTIDE SEQUENCE [LARGE SCALE GENOMIC DNA]</scope>
    <source>
        <strain evidence="11">cv. Menghai</strain>
        <tissue evidence="10">Leaf</tissue>
    </source>
</reference>
<keyword evidence="9" id="KW-0325">Glycoprotein</keyword>
<dbReference type="PANTHER" id="PTHR48052">
    <property type="entry name" value="UNNAMED PRODUCT"/>
    <property type="match status" value="1"/>
</dbReference>
<dbReference type="OrthoDB" id="685357at2759"/>
<proteinExistence type="inferred from homology"/>
<evidence type="ECO:0000313" key="11">
    <source>
        <dbReference type="Proteomes" id="UP000479710"/>
    </source>
</evidence>